<keyword evidence="1" id="KW-0732">Signal</keyword>
<accession>A4C6L1</accession>
<keyword evidence="3" id="KW-1185">Reference proteome</keyword>
<evidence type="ECO:0008006" key="4">
    <source>
        <dbReference type="Google" id="ProtNLM"/>
    </source>
</evidence>
<evidence type="ECO:0000313" key="2">
    <source>
        <dbReference type="EMBL" id="EAR29615.1"/>
    </source>
</evidence>
<name>A4C6L1_9GAMM</name>
<dbReference type="HOGENOM" id="CLU_2047716_0_0_6"/>
<dbReference type="STRING" id="87626.PTD2_12384"/>
<protein>
    <recommendedName>
        <fullName evidence="4">Orphan protein</fullName>
    </recommendedName>
</protein>
<feature type="signal peptide" evidence="1">
    <location>
        <begin position="1"/>
        <end position="22"/>
    </location>
</feature>
<dbReference type="RefSeq" id="WP_009837489.1">
    <property type="nucleotide sequence ID" value="NZ_AAOH01000002.1"/>
</dbReference>
<dbReference type="OrthoDB" id="5772579at2"/>
<evidence type="ECO:0000313" key="3">
    <source>
        <dbReference type="Proteomes" id="UP000006201"/>
    </source>
</evidence>
<comment type="caution">
    <text evidence="2">The sequence shown here is derived from an EMBL/GenBank/DDBJ whole genome shotgun (WGS) entry which is preliminary data.</text>
</comment>
<reference evidence="2 3" key="1">
    <citation type="submission" date="2006-02" db="EMBL/GenBank/DDBJ databases">
        <authorList>
            <person name="Moran M.A."/>
            <person name="Kjelleberg S."/>
            <person name="Egan S."/>
            <person name="Saunders N."/>
            <person name="Thomas T."/>
            <person name="Ferriera S."/>
            <person name="Johnson J."/>
            <person name="Kravitz S."/>
            <person name="Halpern A."/>
            <person name="Remington K."/>
            <person name="Beeson K."/>
            <person name="Tran B."/>
            <person name="Rogers Y.-H."/>
            <person name="Friedman R."/>
            <person name="Venter J.C."/>
        </authorList>
    </citation>
    <scope>NUCLEOTIDE SEQUENCE [LARGE SCALE GENOMIC DNA]</scope>
    <source>
        <strain evidence="2 3">D2</strain>
    </source>
</reference>
<gene>
    <name evidence="2" type="ORF">PTD2_12384</name>
</gene>
<dbReference type="eggNOG" id="ENOG5033U9T">
    <property type="taxonomic scope" value="Bacteria"/>
</dbReference>
<dbReference type="PROSITE" id="PS51257">
    <property type="entry name" value="PROKAR_LIPOPROTEIN"/>
    <property type="match status" value="1"/>
</dbReference>
<organism evidence="2 3">
    <name type="scientific">Pseudoalteromonas tunicata D2</name>
    <dbReference type="NCBI Taxonomy" id="87626"/>
    <lineage>
        <taxon>Bacteria</taxon>
        <taxon>Pseudomonadati</taxon>
        <taxon>Pseudomonadota</taxon>
        <taxon>Gammaproteobacteria</taxon>
        <taxon>Alteromonadales</taxon>
        <taxon>Pseudoalteromonadaceae</taxon>
        <taxon>Pseudoalteromonas</taxon>
    </lineage>
</organism>
<dbReference type="AlphaFoldDB" id="A4C6L1"/>
<dbReference type="EMBL" id="AAOH01000002">
    <property type="protein sequence ID" value="EAR29615.1"/>
    <property type="molecule type" value="Genomic_DNA"/>
</dbReference>
<evidence type="ECO:0000256" key="1">
    <source>
        <dbReference type="SAM" id="SignalP"/>
    </source>
</evidence>
<proteinExistence type="predicted"/>
<dbReference type="Proteomes" id="UP000006201">
    <property type="component" value="Unassembled WGS sequence"/>
</dbReference>
<feature type="chain" id="PRO_5002666957" description="Orphan protein" evidence="1">
    <location>
        <begin position="23"/>
        <end position="120"/>
    </location>
</feature>
<sequence length="120" mass="13308">MPKFFIRLLLLTIVMLTHAAFACESTVMHLPAENHSLSMLDANTGHDIVAHAEHHQGHALDYPHEDESDDEHHSPHAHVTCYVTNLYHFAASPILDTAIISNAFSWLPISYSPPVPPPNA</sequence>